<dbReference type="KEGG" id="bvk:117236517"/>
<name>A0A6J3KQ60_9HYME</name>
<dbReference type="PANTHER" id="PTHR21106:SF2">
    <property type="entry name" value="NADH DEHYDROGENASE [UBIQUINONE] 1 BETA SUBCOMPLEX SUBUNIT 6"/>
    <property type="match status" value="1"/>
</dbReference>
<evidence type="ECO:0000256" key="1">
    <source>
        <dbReference type="SAM" id="Phobius"/>
    </source>
</evidence>
<dbReference type="PANTHER" id="PTHR21106">
    <property type="entry name" value="NADH DEHYDROGENASE [UBIQUINONE] 1 BETA SUBCOMPLEX SUBUNIT 6"/>
    <property type="match status" value="1"/>
</dbReference>
<proteinExistence type="predicted"/>
<feature type="transmembrane region" description="Helical" evidence="1">
    <location>
        <begin position="90"/>
        <end position="112"/>
    </location>
</feature>
<dbReference type="GeneID" id="117236517"/>
<keyword evidence="1" id="KW-0472">Membrane</keyword>
<dbReference type="AlphaFoldDB" id="A0A6J3KQ60"/>
<dbReference type="GO" id="GO:0006120">
    <property type="term" value="P:mitochondrial electron transport, NADH to ubiquinone"/>
    <property type="evidence" value="ECO:0007669"/>
    <property type="project" value="InterPro"/>
</dbReference>
<dbReference type="GO" id="GO:0005739">
    <property type="term" value="C:mitochondrion"/>
    <property type="evidence" value="ECO:0007669"/>
    <property type="project" value="GOC"/>
</dbReference>
<accession>A0A6J3KQ60</accession>
<reference evidence="3" key="1">
    <citation type="submission" date="2025-08" db="UniProtKB">
        <authorList>
            <consortium name="RefSeq"/>
        </authorList>
    </citation>
    <scope>IDENTIFICATION</scope>
    <source>
        <tissue evidence="3">Muscle</tissue>
    </source>
</reference>
<sequence length="160" mass="18618">MASSVSGGVKPMSVGGRLVSERERLIGMTEEERAWRARYLKSHILAPEEPLKTKEYYKHYYNPLRRFYRIPLNAFERLLTPLMGNKGAMAVRYVTAKCLMGLVILYGVRYYYKYNTGNWTRQSGWMIRPTREARIPGTKDYKGLEKPKTFATYGFENSPI</sequence>
<protein>
    <submittedName>
        <fullName evidence="3">Uncharacterized protein LOC117236517</fullName>
    </submittedName>
</protein>
<organism evidence="2 3">
    <name type="scientific">Bombus vosnesenskii</name>
    <dbReference type="NCBI Taxonomy" id="207650"/>
    <lineage>
        <taxon>Eukaryota</taxon>
        <taxon>Metazoa</taxon>
        <taxon>Ecdysozoa</taxon>
        <taxon>Arthropoda</taxon>
        <taxon>Hexapoda</taxon>
        <taxon>Insecta</taxon>
        <taxon>Pterygota</taxon>
        <taxon>Neoptera</taxon>
        <taxon>Endopterygota</taxon>
        <taxon>Hymenoptera</taxon>
        <taxon>Apocrita</taxon>
        <taxon>Aculeata</taxon>
        <taxon>Apoidea</taxon>
        <taxon>Anthophila</taxon>
        <taxon>Apidae</taxon>
        <taxon>Bombus</taxon>
        <taxon>Pyrobombus</taxon>
    </lineage>
</organism>
<keyword evidence="1" id="KW-0812">Transmembrane</keyword>
<evidence type="ECO:0000313" key="2">
    <source>
        <dbReference type="Proteomes" id="UP000504631"/>
    </source>
</evidence>
<dbReference type="InterPro" id="IPR019174">
    <property type="entry name" value="NADH_DH_b-subcmplx_su6"/>
</dbReference>
<dbReference type="Proteomes" id="UP000504631">
    <property type="component" value="Unplaced"/>
</dbReference>
<dbReference type="RefSeq" id="XP_033355433.1">
    <property type="nucleotide sequence ID" value="XM_033499542.1"/>
</dbReference>
<dbReference type="CTD" id="34925"/>
<dbReference type="Pfam" id="PF09782">
    <property type="entry name" value="NDUF_B6"/>
    <property type="match status" value="1"/>
</dbReference>
<keyword evidence="2" id="KW-1185">Reference proteome</keyword>
<gene>
    <name evidence="3" type="primary">LOC117236517</name>
</gene>
<keyword evidence="1" id="KW-1133">Transmembrane helix</keyword>
<evidence type="ECO:0000313" key="3">
    <source>
        <dbReference type="RefSeq" id="XP_033355433.1"/>
    </source>
</evidence>